<keyword evidence="2" id="KW-1185">Reference proteome</keyword>
<protein>
    <submittedName>
        <fullName evidence="1">Uncharacterized protein</fullName>
    </submittedName>
</protein>
<feature type="non-terminal residue" evidence="1">
    <location>
        <position position="1"/>
    </location>
</feature>
<dbReference type="EMBL" id="JAHUTI010069572">
    <property type="protein sequence ID" value="MED6254541.1"/>
    <property type="molecule type" value="Genomic_DNA"/>
</dbReference>
<name>A0ABU7BV53_9TELE</name>
<proteinExistence type="predicted"/>
<gene>
    <name evidence="1" type="ORF">ATANTOWER_028792</name>
</gene>
<comment type="caution">
    <text evidence="1">The sequence shown here is derived from an EMBL/GenBank/DDBJ whole genome shotgun (WGS) entry which is preliminary data.</text>
</comment>
<evidence type="ECO:0000313" key="2">
    <source>
        <dbReference type="Proteomes" id="UP001345963"/>
    </source>
</evidence>
<accession>A0ABU7BV53</accession>
<evidence type="ECO:0000313" key="1">
    <source>
        <dbReference type="EMBL" id="MED6254541.1"/>
    </source>
</evidence>
<organism evidence="1 2">
    <name type="scientific">Ataeniobius toweri</name>
    <dbReference type="NCBI Taxonomy" id="208326"/>
    <lineage>
        <taxon>Eukaryota</taxon>
        <taxon>Metazoa</taxon>
        <taxon>Chordata</taxon>
        <taxon>Craniata</taxon>
        <taxon>Vertebrata</taxon>
        <taxon>Euteleostomi</taxon>
        <taxon>Actinopterygii</taxon>
        <taxon>Neopterygii</taxon>
        <taxon>Teleostei</taxon>
        <taxon>Neoteleostei</taxon>
        <taxon>Acanthomorphata</taxon>
        <taxon>Ovalentaria</taxon>
        <taxon>Atherinomorphae</taxon>
        <taxon>Cyprinodontiformes</taxon>
        <taxon>Goodeidae</taxon>
        <taxon>Ataeniobius</taxon>
    </lineage>
</organism>
<sequence length="142" mass="15832">QATEGANSETKRSWQMAAHTELGLIRVSIKWSRGIWCPFPAVYGREANYTLDRRLCGGCLVVYGVAEEGARSGHRPCKNKHCLPGNKSRLQDFIGAGHETLSQRGELYSALCLPFKCEIVEEANSLHRITPKGFLKEKKGEQ</sequence>
<dbReference type="Proteomes" id="UP001345963">
    <property type="component" value="Unassembled WGS sequence"/>
</dbReference>
<reference evidence="1 2" key="1">
    <citation type="submission" date="2021-07" db="EMBL/GenBank/DDBJ databases">
        <authorList>
            <person name="Palmer J.M."/>
        </authorList>
    </citation>
    <scope>NUCLEOTIDE SEQUENCE [LARGE SCALE GENOMIC DNA]</scope>
    <source>
        <strain evidence="1 2">AT_MEX2019</strain>
        <tissue evidence="1">Muscle</tissue>
    </source>
</reference>